<organism evidence="2 3">
    <name type="scientific">Basilea psittacipulmonis DSM 24701</name>
    <dbReference type="NCBI Taxonomy" id="1072685"/>
    <lineage>
        <taxon>Bacteria</taxon>
        <taxon>Pseudomonadati</taxon>
        <taxon>Pseudomonadota</taxon>
        <taxon>Betaproteobacteria</taxon>
        <taxon>Burkholderiales</taxon>
        <taxon>Alcaligenaceae</taxon>
        <taxon>Basilea</taxon>
    </lineage>
</organism>
<dbReference type="eggNOG" id="COG1678">
    <property type="taxonomic scope" value="Bacteria"/>
</dbReference>
<evidence type="ECO:0000313" key="2">
    <source>
        <dbReference type="EMBL" id="AIL32278.1"/>
    </source>
</evidence>
<reference evidence="2 3" key="1">
    <citation type="journal article" date="2014" name="BMC Genomics">
        <title>A genomic perspective on a new bacterial genus and species from the Alcaligenaceae family, Basilea psittacipulmonis.</title>
        <authorList>
            <person name="Whiteson K.L."/>
            <person name="Hernandez D."/>
            <person name="Lazarevic V."/>
            <person name="Gaia N."/>
            <person name="Farinelli L."/>
            <person name="Francois P."/>
            <person name="Pilo P."/>
            <person name="Frey J."/>
            <person name="Schrenzel J."/>
        </authorList>
    </citation>
    <scope>NUCLEOTIDE SEQUENCE [LARGE SCALE GENOMIC DNA]</scope>
    <source>
        <strain evidence="2 3">DSM 24701</strain>
    </source>
</reference>
<accession>A0A077DGL9</accession>
<dbReference type="Pfam" id="PF02622">
    <property type="entry name" value="DUF179"/>
    <property type="match status" value="1"/>
</dbReference>
<evidence type="ECO:0000256" key="1">
    <source>
        <dbReference type="ARBA" id="ARBA00009600"/>
    </source>
</evidence>
<name>A0A077DGL9_9BURK</name>
<dbReference type="Gene3D" id="3.40.1740.10">
    <property type="entry name" value="VC0467-like"/>
    <property type="match status" value="1"/>
</dbReference>
<protein>
    <submittedName>
        <fullName evidence="2">Uncharacterized protein</fullName>
    </submittedName>
</protein>
<evidence type="ECO:0000313" key="3">
    <source>
        <dbReference type="Proteomes" id="UP000028945"/>
    </source>
</evidence>
<dbReference type="Proteomes" id="UP000028945">
    <property type="component" value="Chromosome"/>
</dbReference>
<dbReference type="OrthoDB" id="9807486at2"/>
<dbReference type="SUPFAM" id="SSF143456">
    <property type="entry name" value="VC0467-like"/>
    <property type="match status" value="1"/>
</dbReference>
<dbReference type="RefSeq" id="WP_038498646.1">
    <property type="nucleotide sequence ID" value="NZ_AFWK01000020.1"/>
</dbReference>
<dbReference type="PANTHER" id="PTHR30327">
    <property type="entry name" value="UNCHARACTERIZED PROTEIN YQGE"/>
    <property type="match status" value="1"/>
</dbReference>
<dbReference type="InterPro" id="IPR003774">
    <property type="entry name" value="AlgH-like"/>
</dbReference>
<dbReference type="KEGG" id="bpsi:IX83_02170"/>
<dbReference type="STRING" id="1072685.IX83_02170"/>
<sequence length="192" mass="21731">MVFSLKNLSRNFLIATHEISDSVFADTIIWLSEHSKDGARGFIMNINAPSHVRHLLTEKLKFEMDLPDSMPLSIGGPVDPQNVFLVHSQPELYKQAIEIGGHLYMSFMRSDIYQATFIEDESHYKGIFAGCCVWSPGQLESEVINNDWLLSDVDPLNVLSVPANERHAFLLSELNITMKDIIPSKKRTRLDA</sequence>
<proteinExistence type="inferred from homology"/>
<dbReference type="GO" id="GO:0005829">
    <property type="term" value="C:cytosol"/>
    <property type="evidence" value="ECO:0007669"/>
    <property type="project" value="TreeGrafter"/>
</dbReference>
<keyword evidence="3" id="KW-1185">Reference proteome</keyword>
<dbReference type="HOGENOM" id="CLU_057596_1_0_4"/>
<dbReference type="PANTHER" id="PTHR30327:SF1">
    <property type="entry name" value="UPF0301 PROTEIN YQGE"/>
    <property type="match status" value="1"/>
</dbReference>
<dbReference type="EMBL" id="CP009238">
    <property type="protein sequence ID" value="AIL32278.1"/>
    <property type="molecule type" value="Genomic_DNA"/>
</dbReference>
<dbReference type="AlphaFoldDB" id="A0A077DGL9"/>
<comment type="similarity">
    <text evidence="1">Belongs to the UPF0301 (AlgH) family.</text>
</comment>
<gene>
    <name evidence="2" type="ORF">IX83_02170</name>
</gene>